<keyword evidence="3" id="KW-1185">Reference proteome</keyword>
<evidence type="ECO:0000313" key="3">
    <source>
        <dbReference type="Proteomes" id="UP000607559"/>
    </source>
</evidence>
<protein>
    <recommendedName>
        <fullName evidence="4">Cold-shock protein</fullName>
    </recommendedName>
</protein>
<gene>
    <name evidence="2" type="ORF">GCM10011511_07030</name>
</gene>
<accession>A0A8J2XQX5</accession>
<reference evidence="2" key="2">
    <citation type="submission" date="2020-09" db="EMBL/GenBank/DDBJ databases">
        <authorList>
            <person name="Sun Q."/>
            <person name="Zhou Y."/>
        </authorList>
    </citation>
    <scope>NUCLEOTIDE SEQUENCE</scope>
    <source>
        <strain evidence="2">CGMCC 1.15448</strain>
    </source>
</reference>
<organism evidence="2 3">
    <name type="scientific">Puia dinghuensis</name>
    <dbReference type="NCBI Taxonomy" id="1792502"/>
    <lineage>
        <taxon>Bacteria</taxon>
        <taxon>Pseudomonadati</taxon>
        <taxon>Bacteroidota</taxon>
        <taxon>Chitinophagia</taxon>
        <taxon>Chitinophagales</taxon>
        <taxon>Chitinophagaceae</taxon>
        <taxon>Puia</taxon>
    </lineage>
</organism>
<dbReference type="RefSeq" id="WP_188928603.1">
    <property type="nucleotide sequence ID" value="NZ_BMJC01000001.1"/>
</dbReference>
<evidence type="ECO:0000313" key="2">
    <source>
        <dbReference type="EMBL" id="GGA86560.1"/>
    </source>
</evidence>
<reference evidence="2" key="1">
    <citation type="journal article" date="2014" name="Int. J. Syst. Evol. Microbiol.">
        <title>Complete genome sequence of Corynebacterium casei LMG S-19264T (=DSM 44701T), isolated from a smear-ripened cheese.</title>
        <authorList>
            <consortium name="US DOE Joint Genome Institute (JGI-PGF)"/>
            <person name="Walter F."/>
            <person name="Albersmeier A."/>
            <person name="Kalinowski J."/>
            <person name="Ruckert C."/>
        </authorList>
    </citation>
    <scope>NUCLEOTIDE SEQUENCE</scope>
    <source>
        <strain evidence="2">CGMCC 1.15448</strain>
    </source>
</reference>
<dbReference type="AlphaFoldDB" id="A0A8J2XQX5"/>
<name>A0A8J2XQX5_9BACT</name>
<proteinExistence type="predicted"/>
<dbReference type="EMBL" id="BMJC01000001">
    <property type="protein sequence ID" value="GGA86560.1"/>
    <property type="molecule type" value="Genomic_DNA"/>
</dbReference>
<feature type="region of interest" description="Disordered" evidence="1">
    <location>
        <begin position="1"/>
        <end position="22"/>
    </location>
</feature>
<dbReference type="Proteomes" id="UP000607559">
    <property type="component" value="Unassembled WGS sequence"/>
</dbReference>
<sequence>MAKFKSEDTHSDARERNQAEDPLKVGKIEYFEKFSGMGRILQSDVTTIPFHSRRTTYPVREGDVVNYRLEMGPSGLQAVDIAKRPGQAF</sequence>
<evidence type="ECO:0008006" key="4">
    <source>
        <dbReference type="Google" id="ProtNLM"/>
    </source>
</evidence>
<evidence type="ECO:0000256" key="1">
    <source>
        <dbReference type="SAM" id="MobiDB-lite"/>
    </source>
</evidence>
<comment type="caution">
    <text evidence="2">The sequence shown here is derived from an EMBL/GenBank/DDBJ whole genome shotgun (WGS) entry which is preliminary data.</text>
</comment>